<dbReference type="Proteomes" id="UP000005239">
    <property type="component" value="Unassembled WGS sequence"/>
</dbReference>
<organism evidence="1 2">
    <name type="scientific">Pristionchus pacificus</name>
    <name type="common">Parasitic nematode worm</name>
    <dbReference type="NCBI Taxonomy" id="54126"/>
    <lineage>
        <taxon>Eukaryota</taxon>
        <taxon>Metazoa</taxon>
        <taxon>Ecdysozoa</taxon>
        <taxon>Nematoda</taxon>
        <taxon>Chromadorea</taxon>
        <taxon>Rhabditida</taxon>
        <taxon>Rhabditina</taxon>
        <taxon>Diplogasteromorpha</taxon>
        <taxon>Diplogasteroidea</taxon>
        <taxon>Neodiplogasteridae</taxon>
        <taxon>Pristionchus</taxon>
    </lineage>
</organism>
<protein>
    <submittedName>
        <fullName evidence="1">Uncharacterized protein</fullName>
    </submittedName>
</protein>
<dbReference type="EnsemblMetazoa" id="PPA38153.1">
    <property type="protein sequence ID" value="PPA38153.1"/>
    <property type="gene ID" value="WBGene00276522"/>
</dbReference>
<reference evidence="1" key="2">
    <citation type="submission" date="2022-06" db="UniProtKB">
        <authorList>
            <consortium name="EnsemblMetazoa"/>
        </authorList>
    </citation>
    <scope>IDENTIFICATION</scope>
    <source>
        <strain evidence="1">PS312</strain>
    </source>
</reference>
<name>A0A2A6B577_PRIPA</name>
<accession>A0A8R1YSG1</accession>
<accession>A0A2A6B577</accession>
<evidence type="ECO:0000313" key="2">
    <source>
        <dbReference type="Proteomes" id="UP000005239"/>
    </source>
</evidence>
<evidence type="ECO:0000313" key="1">
    <source>
        <dbReference type="EnsemblMetazoa" id="PPA38153.1"/>
    </source>
</evidence>
<sequence>MKMMKGRKIWRHQIFQTALPVLDHPKVQPTQLSQRLHLSIQHSILQHSKIIRRQRCTRLFD</sequence>
<reference evidence="2" key="1">
    <citation type="journal article" date="2008" name="Nat. Genet.">
        <title>The Pristionchus pacificus genome provides a unique perspective on nematode lifestyle and parasitism.</title>
        <authorList>
            <person name="Dieterich C."/>
            <person name="Clifton S.W."/>
            <person name="Schuster L.N."/>
            <person name="Chinwalla A."/>
            <person name="Delehaunty K."/>
            <person name="Dinkelacker I."/>
            <person name="Fulton L."/>
            <person name="Fulton R."/>
            <person name="Godfrey J."/>
            <person name="Minx P."/>
            <person name="Mitreva M."/>
            <person name="Roeseler W."/>
            <person name="Tian H."/>
            <person name="Witte H."/>
            <person name="Yang S.P."/>
            <person name="Wilson R.K."/>
            <person name="Sommer R.J."/>
        </authorList>
    </citation>
    <scope>NUCLEOTIDE SEQUENCE [LARGE SCALE GENOMIC DNA]</scope>
    <source>
        <strain evidence="2">PS312</strain>
    </source>
</reference>
<gene>
    <name evidence="1" type="primary">WBGene00276522</name>
</gene>
<keyword evidence="2" id="KW-1185">Reference proteome</keyword>
<dbReference type="AlphaFoldDB" id="A0A2A6B577"/>
<proteinExistence type="predicted"/>